<reference evidence="7" key="2">
    <citation type="submission" date="2025-09" db="UniProtKB">
        <authorList>
            <consortium name="Ensembl"/>
        </authorList>
    </citation>
    <scope>IDENTIFICATION</scope>
</reference>
<dbReference type="AlphaFoldDB" id="A0A3B3YIF5"/>
<dbReference type="Ensembl" id="ENSPMET00000000750.1">
    <property type="protein sequence ID" value="ENSPMEP00000027136.1"/>
    <property type="gene ID" value="ENSPMEG00000011366.1"/>
</dbReference>
<evidence type="ECO:0000256" key="6">
    <source>
        <dbReference type="SAM" id="Phobius"/>
    </source>
</evidence>
<evidence type="ECO:0000256" key="1">
    <source>
        <dbReference type="ARBA" id="ARBA00004127"/>
    </source>
</evidence>
<dbReference type="InterPro" id="IPR008952">
    <property type="entry name" value="Tetraspanin_EC2_sf"/>
</dbReference>
<dbReference type="PANTHER" id="PTHR19282:SF216">
    <property type="entry name" value="TETRASPANIN-1"/>
    <property type="match status" value="1"/>
</dbReference>
<name>A0A3B3YIF5_9TELE</name>
<protein>
    <recommendedName>
        <fullName evidence="9">Tetraspanin</fullName>
    </recommendedName>
</protein>
<sequence>MKSNYKYLLTQAHHWERSIGQPRATQTDIGHANTNTFVRAIMRDKYILHVCFWKQRDLDRHSKKKVSRSGFKCLASVLTASPPCSLHGFFMIVLLVFIAEVAGAVVILVFRPQEVTSNIVPVANIKKDFGSSSDITGLWNTTMGTLKCCGFYNYTDFTESPYYTAHNNSYPPHCCPDSSPCNGTVAIEKVGFLRLLENIKMLIDKNTVVIVGAGLGIAALEVRPQLPMLYRNEKEMQTK</sequence>
<keyword evidence="5" id="KW-0325">Glycoprotein</keyword>
<dbReference type="Pfam" id="PF00335">
    <property type="entry name" value="Tetraspanin"/>
    <property type="match status" value="1"/>
</dbReference>
<comment type="subcellular location">
    <subcellularLocation>
        <location evidence="1">Endomembrane system</location>
        <topology evidence="1">Multi-pass membrane protein</topology>
    </subcellularLocation>
</comment>
<keyword evidence="2 6" id="KW-0812">Transmembrane</keyword>
<dbReference type="CDD" id="cd03156">
    <property type="entry name" value="uroplakin_I_like_LEL"/>
    <property type="match status" value="1"/>
</dbReference>
<organism evidence="7 8">
    <name type="scientific">Poecilia mexicana</name>
    <dbReference type="NCBI Taxonomy" id="48701"/>
    <lineage>
        <taxon>Eukaryota</taxon>
        <taxon>Metazoa</taxon>
        <taxon>Chordata</taxon>
        <taxon>Craniata</taxon>
        <taxon>Vertebrata</taxon>
        <taxon>Euteleostomi</taxon>
        <taxon>Actinopterygii</taxon>
        <taxon>Neopterygii</taxon>
        <taxon>Teleostei</taxon>
        <taxon>Neoteleostei</taxon>
        <taxon>Acanthomorphata</taxon>
        <taxon>Ovalentaria</taxon>
        <taxon>Atherinomorphae</taxon>
        <taxon>Cyprinodontiformes</taxon>
        <taxon>Poeciliidae</taxon>
        <taxon>Poeciliinae</taxon>
        <taxon>Poecilia</taxon>
    </lineage>
</organism>
<evidence type="ECO:0000256" key="3">
    <source>
        <dbReference type="ARBA" id="ARBA00022989"/>
    </source>
</evidence>
<feature type="transmembrane region" description="Helical" evidence="6">
    <location>
        <begin position="88"/>
        <end position="110"/>
    </location>
</feature>
<evidence type="ECO:0000256" key="2">
    <source>
        <dbReference type="ARBA" id="ARBA00022692"/>
    </source>
</evidence>
<dbReference type="STRING" id="48701.ENSPMEP00000027136"/>
<accession>A0A3B3YIF5</accession>
<evidence type="ECO:0008006" key="9">
    <source>
        <dbReference type="Google" id="ProtNLM"/>
    </source>
</evidence>
<evidence type="ECO:0000313" key="7">
    <source>
        <dbReference type="Ensembl" id="ENSPMEP00000027136.1"/>
    </source>
</evidence>
<evidence type="ECO:0000313" key="8">
    <source>
        <dbReference type="Proteomes" id="UP000261480"/>
    </source>
</evidence>
<evidence type="ECO:0000256" key="5">
    <source>
        <dbReference type="ARBA" id="ARBA00023180"/>
    </source>
</evidence>
<keyword evidence="4 6" id="KW-0472">Membrane</keyword>
<proteinExistence type="predicted"/>
<dbReference type="InterPro" id="IPR018499">
    <property type="entry name" value="Tetraspanin/Peripherin"/>
</dbReference>
<dbReference type="SUPFAM" id="SSF48652">
    <property type="entry name" value="Tetraspanin"/>
    <property type="match status" value="1"/>
</dbReference>
<dbReference type="Proteomes" id="UP000261480">
    <property type="component" value="Unplaced"/>
</dbReference>
<evidence type="ECO:0000256" key="4">
    <source>
        <dbReference type="ARBA" id="ARBA00023136"/>
    </source>
</evidence>
<dbReference type="GO" id="GO:0012505">
    <property type="term" value="C:endomembrane system"/>
    <property type="evidence" value="ECO:0007669"/>
    <property type="project" value="UniProtKB-SubCell"/>
</dbReference>
<keyword evidence="8" id="KW-1185">Reference proteome</keyword>
<dbReference type="GO" id="GO:0005886">
    <property type="term" value="C:plasma membrane"/>
    <property type="evidence" value="ECO:0007669"/>
    <property type="project" value="TreeGrafter"/>
</dbReference>
<reference evidence="7" key="1">
    <citation type="submission" date="2025-08" db="UniProtKB">
        <authorList>
            <consortium name="Ensembl"/>
        </authorList>
    </citation>
    <scope>IDENTIFICATION</scope>
</reference>
<dbReference type="PANTHER" id="PTHR19282">
    <property type="entry name" value="TETRASPANIN"/>
    <property type="match status" value="1"/>
</dbReference>
<keyword evidence="3 6" id="KW-1133">Transmembrane helix</keyword>
<dbReference type="Gene3D" id="1.10.1450.10">
    <property type="entry name" value="Tetraspanin"/>
    <property type="match status" value="1"/>
</dbReference>